<proteinExistence type="predicted"/>
<evidence type="ECO:0000313" key="1">
    <source>
        <dbReference type="EMBL" id="CAK8995134.1"/>
    </source>
</evidence>
<protein>
    <submittedName>
        <fullName evidence="1">Uncharacterized protein</fullName>
    </submittedName>
</protein>
<reference evidence="1 2" key="1">
    <citation type="submission" date="2024-02" db="EMBL/GenBank/DDBJ databases">
        <authorList>
            <person name="Chen Y."/>
            <person name="Shah S."/>
            <person name="Dougan E. K."/>
            <person name="Thang M."/>
            <person name="Chan C."/>
        </authorList>
    </citation>
    <scope>NUCLEOTIDE SEQUENCE [LARGE SCALE GENOMIC DNA]</scope>
</reference>
<accession>A0ABP0I0Z9</accession>
<dbReference type="Proteomes" id="UP001642484">
    <property type="component" value="Unassembled WGS sequence"/>
</dbReference>
<sequence>MRIRRMVQPHKTRKELNVPPAVRDKWDESPEAKDMMAAVLKKVNFDKASFIQRIETIIRREKTVELIVDEAWYSEAEMESELHWSKNLPQRFMYDMFLFLQLTGSEKTSKEQNCRSSGSLHEDS</sequence>
<comment type="caution">
    <text evidence="1">The sequence shown here is derived from an EMBL/GenBank/DDBJ whole genome shotgun (WGS) entry which is preliminary data.</text>
</comment>
<dbReference type="EMBL" id="CAXAMN010001558">
    <property type="protein sequence ID" value="CAK8995134.1"/>
    <property type="molecule type" value="Genomic_DNA"/>
</dbReference>
<evidence type="ECO:0000313" key="2">
    <source>
        <dbReference type="Proteomes" id="UP001642484"/>
    </source>
</evidence>
<name>A0ABP0I0Z9_9DINO</name>
<organism evidence="1 2">
    <name type="scientific">Durusdinium trenchii</name>
    <dbReference type="NCBI Taxonomy" id="1381693"/>
    <lineage>
        <taxon>Eukaryota</taxon>
        <taxon>Sar</taxon>
        <taxon>Alveolata</taxon>
        <taxon>Dinophyceae</taxon>
        <taxon>Suessiales</taxon>
        <taxon>Symbiodiniaceae</taxon>
        <taxon>Durusdinium</taxon>
    </lineage>
</organism>
<keyword evidence="2" id="KW-1185">Reference proteome</keyword>
<gene>
    <name evidence="1" type="ORF">CCMP2556_LOCUS3916</name>
</gene>